<dbReference type="STRING" id="1448321.A0A317VTK3"/>
<proteinExistence type="predicted"/>
<sequence>MPDVRITGNVVWDSNSQPTRRSFCATSPTGDLLPPFVMLTSDEERERKAQASIPGTYHVVAVPESFSQLPEYTDGASEGDQTNVAVLEVETCDSFQAEHSDWAYGPNVVVLNSFKYTKRQLFVDRRSTPPSPESDQESFSLSAASIPEMVPDYTDNSLQHTSGSPEPNRYEMALVEHFRSFVYPQMIPQSGMLSSHCLDVEVFEHEASSFPPLYHAMMAISALSMVRQGVEDIDVSYYYSQVAPFAQGSLCSNEDILSDGLYLTHFLLLIYEIAASKPSGSNLWSHHISRLLHLTLLRQSISRPERFPVIIWWACHVDLYSLFSGTGTGEFVRAVLDNQLLGELQSLFYPIGSDGSTLIYAEEYGGVSTIVRLYHDTFYLAIRLGLLAEESRRTRTPYFGIHSRSQQQEAKELRDVLIRLWDHQEVRFMFQNHASLPQQSQNMLQQLSILFHTCLLLSYTSLWPGQRLEPGTAPEEEINHHAARILQMASTIIDRGRAGDRWFITFPTFLSGAITASSGLKMMALELLSNIEENEVGYSASTTCQMLQAVYERQIQHSGRGGHALEMDWIDVLAEHGFQLVNYG</sequence>
<dbReference type="RefSeq" id="XP_025397542.1">
    <property type="nucleotide sequence ID" value="XM_025543646.1"/>
</dbReference>
<gene>
    <name evidence="2" type="ORF">BO70DRAFT_363739</name>
</gene>
<dbReference type="VEuPathDB" id="FungiDB:BO70DRAFT_363739"/>
<evidence type="ECO:0000256" key="1">
    <source>
        <dbReference type="ARBA" id="ARBA00023242"/>
    </source>
</evidence>
<keyword evidence="1" id="KW-0539">Nucleus</keyword>
<keyword evidence="3" id="KW-1185">Reference proteome</keyword>
<dbReference type="AlphaFoldDB" id="A0A317VTK3"/>
<dbReference type="GO" id="GO:0003700">
    <property type="term" value="F:DNA-binding transcription factor activity"/>
    <property type="evidence" value="ECO:0007669"/>
    <property type="project" value="TreeGrafter"/>
</dbReference>
<accession>A0A317VTK3</accession>
<protein>
    <recommendedName>
        <fullName evidence="4">Zn(II)2Cys6 transcription factor</fullName>
    </recommendedName>
</protein>
<organism evidence="2 3">
    <name type="scientific">Aspergillus heteromorphus CBS 117.55</name>
    <dbReference type="NCBI Taxonomy" id="1448321"/>
    <lineage>
        <taxon>Eukaryota</taxon>
        <taxon>Fungi</taxon>
        <taxon>Dikarya</taxon>
        <taxon>Ascomycota</taxon>
        <taxon>Pezizomycotina</taxon>
        <taxon>Eurotiomycetes</taxon>
        <taxon>Eurotiomycetidae</taxon>
        <taxon>Eurotiales</taxon>
        <taxon>Aspergillaceae</taxon>
        <taxon>Aspergillus</taxon>
        <taxon>Aspergillus subgen. Circumdati</taxon>
    </lineage>
</organism>
<dbReference type="OrthoDB" id="3598904at2759"/>
<name>A0A317VTK3_9EURO</name>
<dbReference type="GO" id="GO:0045944">
    <property type="term" value="P:positive regulation of transcription by RNA polymerase II"/>
    <property type="evidence" value="ECO:0007669"/>
    <property type="project" value="TreeGrafter"/>
</dbReference>
<dbReference type="CDD" id="cd12148">
    <property type="entry name" value="fungal_TF_MHR"/>
    <property type="match status" value="1"/>
</dbReference>
<dbReference type="Proteomes" id="UP000247233">
    <property type="component" value="Unassembled WGS sequence"/>
</dbReference>
<dbReference type="EMBL" id="MSFL01000020">
    <property type="protein sequence ID" value="PWY76178.1"/>
    <property type="molecule type" value="Genomic_DNA"/>
</dbReference>
<evidence type="ECO:0008006" key="4">
    <source>
        <dbReference type="Google" id="ProtNLM"/>
    </source>
</evidence>
<reference evidence="2 3" key="1">
    <citation type="submission" date="2016-12" db="EMBL/GenBank/DDBJ databases">
        <title>The genomes of Aspergillus section Nigri reveals drivers in fungal speciation.</title>
        <authorList>
            <consortium name="DOE Joint Genome Institute"/>
            <person name="Vesth T.C."/>
            <person name="Nybo J."/>
            <person name="Theobald S."/>
            <person name="Brandl J."/>
            <person name="Frisvad J.C."/>
            <person name="Nielsen K.F."/>
            <person name="Lyhne E.K."/>
            <person name="Kogle M.E."/>
            <person name="Kuo A."/>
            <person name="Riley R."/>
            <person name="Clum A."/>
            <person name="Nolan M."/>
            <person name="Lipzen A."/>
            <person name="Salamov A."/>
            <person name="Henrissat B."/>
            <person name="Wiebenga A."/>
            <person name="De Vries R.P."/>
            <person name="Grigoriev I.V."/>
            <person name="Mortensen U.H."/>
            <person name="Andersen M.R."/>
            <person name="Baker S.E."/>
        </authorList>
    </citation>
    <scope>NUCLEOTIDE SEQUENCE [LARGE SCALE GENOMIC DNA]</scope>
    <source>
        <strain evidence="2 3">CBS 117.55</strain>
    </source>
</reference>
<evidence type="ECO:0000313" key="3">
    <source>
        <dbReference type="Proteomes" id="UP000247233"/>
    </source>
</evidence>
<evidence type="ECO:0000313" key="2">
    <source>
        <dbReference type="EMBL" id="PWY76178.1"/>
    </source>
</evidence>
<dbReference type="PANTHER" id="PTHR37534">
    <property type="entry name" value="TRANSCRIPTIONAL ACTIVATOR PROTEIN UGA3"/>
    <property type="match status" value="1"/>
</dbReference>
<dbReference type="PANTHER" id="PTHR37534:SF49">
    <property type="entry name" value="LYSINE BIOSYNTHESIS REGULATORY PROTEIN LYS14"/>
    <property type="match status" value="1"/>
</dbReference>
<dbReference type="GeneID" id="37065883"/>
<dbReference type="GO" id="GO:0000976">
    <property type="term" value="F:transcription cis-regulatory region binding"/>
    <property type="evidence" value="ECO:0007669"/>
    <property type="project" value="TreeGrafter"/>
</dbReference>
<dbReference type="GO" id="GO:0005634">
    <property type="term" value="C:nucleus"/>
    <property type="evidence" value="ECO:0007669"/>
    <property type="project" value="UniProtKB-SubCell"/>
</dbReference>
<comment type="caution">
    <text evidence="2">The sequence shown here is derived from an EMBL/GenBank/DDBJ whole genome shotgun (WGS) entry which is preliminary data.</text>
</comment>